<dbReference type="OrthoDB" id="6624782at2759"/>
<dbReference type="Proteomes" id="UP000494163">
    <property type="component" value="Chromosome 3R"/>
</dbReference>
<dbReference type="CDD" id="cd14686">
    <property type="entry name" value="bZIP"/>
    <property type="match status" value="1"/>
</dbReference>
<feature type="compositionally biased region" description="Basic and acidic residues" evidence="1">
    <location>
        <begin position="624"/>
        <end position="633"/>
    </location>
</feature>
<accession>A0A0M3QXJ7</accession>
<feature type="compositionally biased region" description="Polar residues" evidence="1">
    <location>
        <begin position="48"/>
        <end position="65"/>
    </location>
</feature>
<evidence type="ECO:0000256" key="1">
    <source>
        <dbReference type="SAM" id="MobiDB-lite"/>
    </source>
</evidence>
<organism evidence="2 3">
    <name type="scientific">Drosophila busckii</name>
    <name type="common">Fruit fly</name>
    <dbReference type="NCBI Taxonomy" id="30019"/>
    <lineage>
        <taxon>Eukaryota</taxon>
        <taxon>Metazoa</taxon>
        <taxon>Ecdysozoa</taxon>
        <taxon>Arthropoda</taxon>
        <taxon>Hexapoda</taxon>
        <taxon>Insecta</taxon>
        <taxon>Pterygota</taxon>
        <taxon>Neoptera</taxon>
        <taxon>Endopterygota</taxon>
        <taxon>Diptera</taxon>
        <taxon>Brachycera</taxon>
        <taxon>Muscomorpha</taxon>
        <taxon>Ephydroidea</taxon>
        <taxon>Drosophilidae</taxon>
        <taxon>Drosophila</taxon>
    </lineage>
</organism>
<keyword evidence="3" id="KW-1185">Reference proteome</keyword>
<feature type="compositionally biased region" description="Basic and acidic residues" evidence="1">
    <location>
        <begin position="581"/>
        <end position="613"/>
    </location>
</feature>
<feature type="region of interest" description="Disordered" evidence="1">
    <location>
        <begin position="219"/>
        <end position="250"/>
    </location>
</feature>
<proteinExistence type="predicted"/>
<dbReference type="AlphaFoldDB" id="A0A0M3QXJ7"/>
<dbReference type="EMBL" id="CP012526">
    <property type="protein sequence ID" value="ALC46053.1"/>
    <property type="molecule type" value="Genomic_DNA"/>
</dbReference>
<sequence length="678" mass="74887">MAFSVEVPASQNRPKSESNVSNNSNSNSSSNHIFASFTNDYQSNYSDYTNGTNASSNQCGKSQRYNIDDPGASTSQGGGNKQQTSTEAQEQSRNGLKLQNLLKQLQLLAEENNANGINDNTNCYKFANESANHIGQGAQQEQQGRADSASNASYKNTLFTRLGTNTAANETGFAYKEQFSKLYNFGDSIPYRDSELADTPSPPPARAVLRQLQLFKPSRERPDHNSTRFTDFEYGDGESNGADMQSHQDMSGAMPTATVEEIDVPVFIDEYLQELEASSKSSCSKIEEDNETEICTETDIFDFDFDINLIAEDCIEQKEMDQCSLDMDMDNNNSDITNIDLIKMDDLEFKPMVDGEEAALDIGSICNAILINNNQYDDISLHNMLTSSEDPVLGTFSQTSMLSGDPHTKCFDELPLLSDETSMDYNYNYSQTSLGFSQLEVACDDLFSVQTVAAAAVPVAPAMTQKRSALRLDTSKPTAANLTEAINTPDIIATIASWLEPNCNSNISSQENILKELVTAEDNNTSTSFNDFSAPNTPYSVNSASTYYSLAPASHLDVVTAPSSPASVASVASNKRKRGRPAKDHADGPDPKLIKAMSPEEAKSYTDRIKNNEASRVSRRKTKQREDEEKTQENELQLVNDQRRAILQRLTTQTQKLHDFLKRNHHSNSTYVSPQLKQ</sequence>
<evidence type="ECO:0000313" key="2">
    <source>
        <dbReference type="EMBL" id="ALC46053.1"/>
    </source>
</evidence>
<evidence type="ECO:0000313" key="3">
    <source>
        <dbReference type="Proteomes" id="UP000494163"/>
    </source>
</evidence>
<feature type="region of interest" description="Disordered" evidence="1">
    <location>
        <begin position="1"/>
        <end position="33"/>
    </location>
</feature>
<dbReference type="STRING" id="30019.A0A0M3QXJ7"/>
<feature type="compositionally biased region" description="Low complexity" evidence="1">
    <location>
        <begin position="564"/>
        <end position="573"/>
    </location>
</feature>
<dbReference type="OMA" id="RQDMSGA"/>
<feature type="compositionally biased region" description="Polar residues" evidence="1">
    <location>
        <begin position="81"/>
        <end position="93"/>
    </location>
</feature>
<protein>
    <submittedName>
        <fullName evidence="2">Xrp1</fullName>
    </submittedName>
</protein>
<feature type="compositionally biased region" description="Low complexity" evidence="1">
    <location>
        <begin position="17"/>
        <end position="31"/>
    </location>
</feature>
<feature type="region of interest" description="Disordered" evidence="1">
    <location>
        <begin position="564"/>
        <end position="637"/>
    </location>
</feature>
<name>A0A0M3QXJ7_DROBS</name>
<feature type="region of interest" description="Disordered" evidence="1">
    <location>
        <begin position="48"/>
        <end position="93"/>
    </location>
</feature>
<reference evidence="2 3" key="1">
    <citation type="submission" date="2015-08" db="EMBL/GenBank/DDBJ databases">
        <title>Ancestral chromatin configuration constrains chromatin evolution on differentiating sex chromosomes in Drosophila.</title>
        <authorList>
            <person name="Zhou Q."/>
            <person name="Bachtrog D."/>
        </authorList>
    </citation>
    <scope>NUCLEOTIDE SEQUENCE [LARGE SCALE GENOMIC DNA]</scope>
    <source>
        <tissue evidence="2">Whole larvae</tissue>
    </source>
</reference>
<gene>
    <name evidence="2" type="ORF">Dbus_chr3Rg803</name>
</gene>